<dbReference type="InterPro" id="IPR011723">
    <property type="entry name" value="Znf/thioredoxin_put"/>
</dbReference>
<feature type="domain" description="Zinc finger/thioredoxin putative" evidence="3">
    <location>
        <begin position="1"/>
        <end position="36"/>
    </location>
</feature>
<reference evidence="4" key="1">
    <citation type="submission" date="2018-06" db="EMBL/GenBank/DDBJ databases">
        <authorList>
            <person name="Zhirakovskaya E."/>
        </authorList>
    </citation>
    <scope>NUCLEOTIDE SEQUENCE</scope>
</reference>
<gene>
    <name evidence="4" type="ORF">MNBD_ALPHA01-2079</name>
</gene>
<accession>A0A3B0T294</accession>
<dbReference type="NCBIfam" id="TIGR02098">
    <property type="entry name" value="MJ0042_CXXC"/>
    <property type="match status" value="1"/>
</dbReference>
<dbReference type="AlphaFoldDB" id="A0A3B0T294"/>
<evidence type="ECO:0000259" key="3">
    <source>
        <dbReference type="Pfam" id="PF13717"/>
    </source>
</evidence>
<sequence length="277" mass="30801">MILTCPECSARYVVDPKALLPNGRVVRCAKCKHSWKEAAPDKEIPIVDAVEEETQPTEPDSGTPSPEPEEAPKDSQENDQADGESQDDDEFAIRRARRKKRPRPIPKGSNLPALQNHKHGDVLWGWYGLGGFIAVFIACFLIFQGTIMEIWPPSKKLYRTLGMEDNAADSGKEAPGPEIPLEEQFKIADTKLSKVRNNRIVTLKVDGKIINLTDRTLTLPLLKISLRNDRGQIVREWTFKASVATISEDEDVAFSTSLPNPPDDATSIRVTFATNTP</sequence>
<evidence type="ECO:0000256" key="1">
    <source>
        <dbReference type="SAM" id="MobiDB-lite"/>
    </source>
</evidence>
<keyword evidence="2" id="KW-0472">Membrane</keyword>
<protein>
    <recommendedName>
        <fullName evidence="3">Zinc finger/thioredoxin putative domain-containing protein</fullName>
    </recommendedName>
</protein>
<organism evidence="4">
    <name type="scientific">hydrothermal vent metagenome</name>
    <dbReference type="NCBI Taxonomy" id="652676"/>
    <lineage>
        <taxon>unclassified sequences</taxon>
        <taxon>metagenomes</taxon>
        <taxon>ecological metagenomes</taxon>
    </lineage>
</organism>
<feature type="compositionally biased region" description="Acidic residues" evidence="1">
    <location>
        <begin position="77"/>
        <end position="90"/>
    </location>
</feature>
<dbReference type="Pfam" id="PF13717">
    <property type="entry name" value="Zn_ribbon_4"/>
    <property type="match status" value="1"/>
</dbReference>
<name>A0A3B0T294_9ZZZZ</name>
<keyword evidence="2" id="KW-0812">Transmembrane</keyword>
<dbReference type="EMBL" id="UOEJ01000141">
    <property type="protein sequence ID" value="VAW01076.1"/>
    <property type="molecule type" value="Genomic_DNA"/>
</dbReference>
<keyword evidence="2" id="KW-1133">Transmembrane helix</keyword>
<evidence type="ECO:0000313" key="4">
    <source>
        <dbReference type="EMBL" id="VAW01076.1"/>
    </source>
</evidence>
<feature type="region of interest" description="Disordered" evidence="1">
    <location>
        <begin position="42"/>
        <end position="90"/>
    </location>
</feature>
<feature type="transmembrane region" description="Helical" evidence="2">
    <location>
        <begin position="124"/>
        <end position="147"/>
    </location>
</feature>
<evidence type="ECO:0000256" key="2">
    <source>
        <dbReference type="SAM" id="Phobius"/>
    </source>
</evidence>
<proteinExistence type="predicted"/>